<gene>
    <name evidence="1" type="ORF">ADIS_4777</name>
</gene>
<evidence type="ECO:0000313" key="2">
    <source>
        <dbReference type="Proteomes" id="UP000013909"/>
    </source>
</evidence>
<reference evidence="1 2" key="1">
    <citation type="submission" date="2013-02" db="EMBL/GenBank/DDBJ databases">
        <title>A novel strain isolated from Lonar lake, Maharashtra, India.</title>
        <authorList>
            <person name="Singh A."/>
        </authorList>
    </citation>
    <scope>NUCLEOTIDE SEQUENCE [LARGE SCALE GENOMIC DNA]</scope>
    <source>
        <strain evidence="1 2">AK24</strain>
    </source>
</reference>
<name>R7ZKY8_9BACT</name>
<evidence type="ECO:0000313" key="1">
    <source>
        <dbReference type="EMBL" id="EON74758.1"/>
    </source>
</evidence>
<sequence>MWVDNVTPANCNDLRSSAIRLLQKMEGCPGVTNLEATMKEWRDIDCDI</sequence>
<dbReference type="EMBL" id="AQHR01000123">
    <property type="protein sequence ID" value="EON74758.1"/>
    <property type="molecule type" value="Genomic_DNA"/>
</dbReference>
<accession>R7ZKY8</accession>
<dbReference type="Proteomes" id="UP000013909">
    <property type="component" value="Unassembled WGS sequence"/>
</dbReference>
<keyword evidence="2" id="KW-1185">Reference proteome</keyword>
<comment type="caution">
    <text evidence="1">The sequence shown here is derived from an EMBL/GenBank/DDBJ whole genome shotgun (WGS) entry which is preliminary data.</text>
</comment>
<dbReference type="AlphaFoldDB" id="R7ZKY8"/>
<protein>
    <submittedName>
        <fullName evidence="1">Uncharacterized protein</fullName>
    </submittedName>
</protein>
<organism evidence="1 2">
    <name type="scientific">Lunatimonas lonarensis</name>
    <dbReference type="NCBI Taxonomy" id="1232681"/>
    <lineage>
        <taxon>Bacteria</taxon>
        <taxon>Pseudomonadati</taxon>
        <taxon>Bacteroidota</taxon>
        <taxon>Cytophagia</taxon>
        <taxon>Cytophagales</taxon>
        <taxon>Cyclobacteriaceae</taxon>
    </lineage>
</organism>
<proteinExistence type="predicted"/>
<dbReference type="STRING" id="1232681.ADIS_4777"/>